<comment type="subcellular location">
    <subcellularLocation>
        <location evidence="1">Cytoplasm</location>
    </subcellularLocation>
</comment>
<evidence type="ECO:0000256" key="1">
    <source>
        <dbReference type="ARBA" id="ARBA00004496"/>
    </source>
</evidence>
<organism evidence="7 8">
    <name type="scientific">Belnapia rosea</name>
    <dbReference type="NCBI Taxonomy" id="938405"/>
    <lineage>
        <taxon>Bacteria</taxon>
        <taxon>Pseudomonadati</taxon>
        <taxon>Pseudomonadota</taxon>
        <taxon>Alphaproteobacteria</taxon>
        <taxon>Acetobacterales</taxon>
        <taxon>Roseomonadaceae</taxon>
        <taxon>Belnapia</taxon>
    </lineage>
</organism>
<dbReference type="Pfam" id="PF00376">
    <property type="entry name" value="MerR"/>
    <property type="match status" value="1"/>
</dbReference>
<dbReference type="InterPro" id="IPR047057">
    <property type="entry name" value="MerR_fam"/>
</dbReference>
<dbReference type="GO" id="GO:0005507">
    <property type="term" value="F:copper ion binding"/>
    <property type="evidence" value="ECO:0007669"/>
    <property type="project" value="InterPro"/>
</dbReference>
<gene>
    <name evidence="7" type="ORF">SAMN04487779_102614</name>
</gene>
<dbReference type="Pfam" id="PF09278">
    <property type="entry name" value="MerR-DNA-bind"/>
    <property type="match status" value="1"/>
</dbReference>
<dbReference type="Gene3D" id="1.10.1660.10">
    <property type="match status" value="1"/>
</dbReference>
<dbReference type="GO" id="GO:0003677">
    <property type="term" value="F:DNA binding"/>
    <property type="evidence" value="ECO:0007669"/>
    <property type="project" value="UniProtKB-KW"/>
</dbReference>
<feature type="domain" description="HTH merR-type" evidence="6">
    <location>
        <begin position="1"/>
        <end position="69"/>
    </location>
</feature>
<keyword evidence="8" id="KW-1185">Reference proteome</keyword>
<evidence type="ECO:0000256" key="3">
    <source>
        <dbReference type="ARBA" id="ARBA00023015"/>
    </source>
</evidence>
<dbReference type="CDD" id="cd01108">
    <property type="entry name" value="HTH_CueR"/>
    <property type="match status" value="1"/>
</dbReference>
<keyword evidence="4" id="KW-0238">DNA-binding</keyword>
<dbReference type="Proteomes" id="UP000198925">
    <property type="component" value="Unassembled WGS sequence"/>
</dbReference>
<evidence type="ECO:0000313" key="7">
    <source>
        <dbReference type="EMBL" id="SDE27994.1"/>
    </source>
</evidence>
<keyword evidence="3" id="KW-0805">Transcription regulation</keyword>
<dbReference type="PANTHER" id="PTHR30204:SF94">
    <property type="entry name" value="HEAVY METAL-DEPENDENT TRANSCRIPTIONAL REGULATOR HI_0293-RELATED"/>
    <property type="match status" value="1"/>
</dbReference>
<reference evidence="7 8" key="1">
    <citation type="submission" date="2016-10" db="EMBL/GenBank/DDBJ databases">
        <authorList>
            <person name="de Groot N.N."/>
        </authorList>
    </citation>
    <scope>NUCLEOTIDE SEQUENCE [LARGE SCALE GENOMIC DNA]</scope>
    <source>
        <strain evidence="7 8">CPCC 100156</strain>
    </source>
</reference>
<evidence type="ECO:0000256" key="2">
    <source>
        <dbReference type="ARBA" id="ARBA00022490"/>
    </source>
</evidence>
<dbReference type="PRINTS" id="PR00040">
    <property type="entry name" value="HTHMERR"/>
</dbReference>
<sequence length="160" mass="17570">MNIGQASAASGVSAKMLRYYEEIGLLPKAARTGAGYRVYSAKDVNTLRFIRRARDLGLSIERIKLLVGLWQDRERSSADVKRVAIEHVAELDAKILELTAMRETLQELADACHGDHRPDCPILHDLEGGSSSPEHRFTVTKDVHRRKGAAAGLPAECHAG</sequence>
<keyword evidence="2" id="KW-0963">Cytoplasm</keyword>
<dbReference type="EMBL" id="FMZX01000026">
    <property type="protein sequence ID" value="SDE27994.1"/>
    <property type="molecule type" value="Genomic_DNA"/>
</dbReference>
<dbReference type="InterPro" id="IPR011789">
    <property type="entry name" value="CueR"/>
</dbReference>
<evidence type="ECO:0000256" key="5">
    <source>
        <dbReference type="ARBA" id="ARBA00023163"/>
    </source>
</evidence>
<dbReference type="InterPro" id="IPR009061">
    <property type="entry name" value="DNA-bd_dom_put_sf"/>
</dbReference>
<evidence type="ECO:0000259" key="6">
    <source>
        <dbReference type="PROSITE" id="PS50937"/>
    </source>
</evidence>
<keyword evidence="5" id="KW-0804">Transcription</keyword>
<dbReference type="PROSITE" id="PS50937">
    <property type="entry name" value="HTH_MERR_2"/>
    <property type="match status" value="1"/>
</dbReference>
<evidence type="ECO:0000313" key="8">
    <source>
        <dbReference type="Proteomes" id="UP000198925"/>
    </source>
</evidence>
<protein>
    <submittedName>
        <fullName evidence="7">Transcriptional regulator, MerR family</fullName>
    </submittedName>
</protein>
<dbReference type="NCBIfam" id="TIGR02044">
    <property type="entry name" value="CueR"/>
    <property type="match status" value="1"/>
</dbReference>
<dbReference type="SMART" id="SM00422">
    <property type="entry name" value="HTH_MERR"/>
    <property type="match status" value="1"/>
</dbReference>
<dbReference type="InterPro" id="IPR000551">
    <property type="entry name" value="MerR-type_HTH_dom"/>
</dbReference>
<dbReference type="SUPFAM" id="SSF46955">
    <property type="entry name" value="Putative DNA-binding domain"/>
    <property type="match status" value="1"/>
</dbReference>
<dbReference type="RefSeq" id="WP_090664934.1">
    <property type="nucleotide sequence ID" value="NZ_FMZX01000026.1"/>
</dbReference>
<dbReference type="AlphaFoldDB" id="A0A1G7BLM1"/>
<dbReference type="GO" id="GO:0003700">
    <property type="term" value="F:DNA-binding transcription factor activity"/>
    <property type="evidence" value="ECO:0007669"/>
    <property type="project" value="InterPro"/>
</dbReference>
<dbReference type="GO" id="GO:0045893">
    <property type="term" value="P:positive regulation of DNA-templated transcription"/>
    <property type="evidence" value="ECO:0007669"/>
    <property type="project" value="InterPro"/>
</dbReference>
<proteinExistence type="predicted"/>
<dbReference type="PANTHER" id="PTHR30204">
    <property type="entry name" value="REDOX-CYCLING DRUG-SENSING TRANSCRIPTIONAL ACTIVATOR SOXR"/>
    <property type="match status" value="1"/>
</dbReference>
<dbReference type="InterPro" id="IPR015358">
    <property type="entry name" value="Tscrpt_reg_MerR_DNA-bd"/>
</dbReference>
<name>A0A1G7BLM1_9PROT</name>
<evidence type="ECO:0000256" key="4">
    <source>
        <dbReference type="ARBA" id="ARBA00023125"/>
    </source>
</evidence>
<dbReference type="PROSITE" id="PS00552">
    <property type="entry name" value="HTH_MERR_1"/>
    <property type="match status" value="1"/>
</dbReference>
<dbReference type="GO" id="GO:0005737">
    <property type="term" value="C:cytoplasm"/>
    <property type="evidence" value="ECO:0007669"/>
    <property type="project" value="UniProtKB-SubCell"/>
</dbReference>
<accession>A0A1G7BLM1</accession>